<dbReference type="SUPFAM" id="SSF52833">
    <property type="entry name" value="Thioredoxin-like"/>
    <property type="match status" value="1"/>
</dbReference>
<dbReference type="Pfam" id="PF13899">
    <property type="entry name" value="Thioredoxin_7"/>
    <property type="match status" value="1"/>
</dbReference>
<sequence length="145" mass="16448">MKWGRNRWFLAFCALPLLVRAEWPDTAIEVHSVATWQQALAQAEGQPVLLDLYADWCASCQNIKQRVLPAPEVQQALTPFTFIYADLTAMSEDDQALFDHFGLLGLPALMLFDRAGEEIAPLRMNREVDVELLLKQLKLAKQHQG</sequence>
<protein>
    <recommendedName>
        <fullName evidence="3">Thioredoxin domain-containing protein</fullName>
    </recommendedName>
</protein>
<evidence type="ECO:0000256" key="1">
    <source>
        <dbReference type="ARBA" id="ARBA00023284"/>
    </source>
</evidence>
<feature type="signal peptide" evidence="2">
    <location>
        <begin position="1"/>
        <end position="21"/>
    </location>
</feature>
<dbReference type="InterPro" id="IPR013766">
    <property type="entry name" value="Thioredoxin_domain"/>
</dbReference>
<keyword evidence="1" id="KW-0676">Redox-active center</keyword>
<evidence type="ECO:0000313" key="5">
    <source>
        <dbReference type="Proteomes" id="UP001499988"/>
    </source>
</evidence>
<name>A0ABP9FEQ3_9GAMM</name>
<dbReference type="PROSITE" id="PS00194">
    <property type="entry name" value="THIOREDOXIN_1"/>
    <property type="match status" value="1"/>
</dbReference>
<dbReference type="EMBL" id="BAABJZ010000102">
    <property type="protein sequence ID" value="GAA4900043.1"/>
    <property type="molecule type" value="Genomic_DNA"/>
</dbReference>
<dbReference type="PROSITE" id="PS51352">
    <property type="entry name" value="THIOREDOXIN_2"/>
    <property type="match status" value="1"/>
</dbReference>
<evidence type="ECO:0000313" key="4">
    <source>
        <dbReference type="EMBL" id="GAA4900043.1"/>
    </source>
</evidence>
<feature type="chain" id="PRO_5045517239" description="Thioredoxin domain-containing protein" evidence="2">
    <location>
        <begin position="22"/>
        <end position="145"/>
    </location>
</feature>
<feature type="domain" description="Thioredoxin" evidence="3">
    <location>
        <begin position="9"/>
        <end position="142"/>
    </location>
</feature>
<dbReference type="Proteomes" id="UP001499988">
    <property type="component" value="Unassembled WGS sequence"/>
</dbReference>
<organism evidence="4 5">
    <name type="scientific">Ferrimonas pelagia</name>
    <dbReference type="NCBI Taxonomy" id="1177826"/>
    <lineage>
        <taxon>Bacteria</taxon>
        <taxon>Pseudomonadati</taxon>
        <taxon>Pseudomonadota</taxon>
        <taxon>Gammaproteobacteria</taxon>
        <taxon>Alteromonadales</taxon>
        <taxon>Ferrimonadaceae</taxon>
        <taxon>Ferrimonas</taxon>
    </lineage>
</organism>
<evidence type="ECO:0000259" key="3">
    <source>
        <dbReference type="PROSITE" id="PS51352"/>
    </source>
</evidence>
<accession>A0ABP9FEQ3</accession>
<keyword evidence="5" id="KW-1185">Reference proteome</keyword>
<proteinExistence type="predicted"/>
<evidence type="ECO:0000256" key="2">
    <source>
        <dbReference type="SAM" id="SignalP"/>
    </source>
</evidence>
<gene>
    <name evidence="4" type="ORF">GCM10023333_37290</name>
</gene>
<dbReference type="PANTHER" id="PTHR32234:SF0">
    <property type="entry name" value="THIOL:DISULFIDE INTERCHANGE PROTEIN DSBD"/>
    <property type="match status" value="1"/>
</dbReference>
<reference evidence="5" key="1">
    <citation type="journal article" date="2019" name="Int. J. Syst. Evol. Microbiol.">
        <title>The Global Catalogue of Microorganisms (GCM) 10K type strain sequencing project: providing services to taxonomists for standard genome sequencing and annotation.</title>
        <authorList>
            <consortium name="The Broad Institute Genomics Platform"/>
            <consortium name="The Broad Institute Genome Sequencing Center for Infectious Disease"/>
            <person name="Wu L."/>
            <person name="Ma J."/>
        </authorList>
    </citation>
    <scope>NUCLEOTIDE SEQUENCE [LARGE SCALE GENOMIC DNA]</scope>
    <source>
        <strain evidence="5">JCM 18401</strain>
    </source>
</reference>
<comment type="caution">
    <text evidence="4">The sequence shown here is derived from an EMBL/GenBank/DDBJ whole genome shotgun (WGS) entry which is preliminary data.</text>
</comment>
<dbReference type="InterPro" id="IPR036249">
    <property type="entry name" value="Thioredoxin-like_sf"/>
</dbReference>
<dbReference type="InterPro" id="IPR017937">
    <property type="entry name" value="Thioredoxin_CS"/>
</dbReference>
<dbReference type="PANTHER" id="PTHR32234">
    <property type="entry name" value="THIOL:DISULFIDE INTERCHANGE PROTEIN DSBD"/>
    <property type="match status" value="1"/>
</dbReference>
<dbReference type="Gene3D" id="3.40.30.10">
    <property type="entry name" value="Glutaredoxin"/>
    <property type="match status" value="1"/>
</dbReference>
<keyword evidence="2" id="KW-0732">Signal</keyword>
<dbReference type="RefSeq" id="WP_345336999.1">
    <property type="nucleotide sequence ID" value="NZ_BAABJZ010000102.1"/>
</dbReference>